<dbReference type="AlphaFoldDB" id="A0A4Z0DEI6"/>
<gene>
    <name evidence="3" type="ORF">E4031_00580</name>
    <name evidence="2" type="ORF">E4Z98_07865</name>
</gene>
<evidence type="ECO:0000313" key="3">
    <source>
        <dbReference type="EMBL" id="TFZ43250.1"/>
    </source>
</evidence>
<keyword evidence="4" id="KW-1185">Reference proteome</keyword>
<dbReference type="EMBL" id="CP038865">
    <property type="protein sequence ID" value="QCA29237.1"/>
    <property type="molecule type" value="Genomic_DNA"/>
</dbReference>
<dbReference type="KEGG" id="vac:E4Z98_07865"/>
<proteinExistence type="predicted"/>
<dbReference type="InterPro" id="IPR000182">
    <property type="entry name" value="GNAT_dom"/>
</dbReference>
<dbReference type="Pfam" id="PF13302">
    <property type="entry name" value="Acetyltransf_3"/>
    <property type="match status" value="1"/>
</dbReference>
<evidence type="ECO:0000313" key="4">
    <source>
        <dbReference type="Proteomes" id="UP000296883"/>
    </source>
</evidence>
<reference evidence="2 4" key="2">
    <citation type="journal article" date="2020" name="Int. J. Syst. Evol. Microbiol.">
        <title>Vagococcus xieshaowenii sp. nov., isolated from snow finch (Montifringilla taczanowskii) cloacal content.</title>
        <authorList>
            <person name="Ge Y."/>
            <person name="Yang J."/>
            <person name="Lai X.H."/>
            <person name="Zhang G."/>
            <person name="Jin D."/>
            <person name="Lu S."/>
            <person name="Wang B."/>
            <person name="Huang Y."/>
            <person name="Huang Y."/>
            <person name="Ren Z."/>
            <person name="Zhang X."/>
            <person name="Xu J."/>
        </authorList>
    </citation>
    <scope>NUCLEOTIDE SEQUENCE [LARGE SCALE GENOMIC DNA]</scope>
    <source>
        <strain evidence="2">Personal::cf-49</strain>
        <strain evidence="4">personal::cf-49</strain>
    </source>
</reference>
<dbReference type="GO" id="GO:0016747">
    <property type="term" value="F:acyltransferase activity, transferring groups other than amino-acyl groups"/>
    <property type="evidence" value="ECO:0007669"/>
    <property type="project" value="InterPro"/>
</dbReference>
<dbReference type="PROSITE" id="PS51186">
    <property type="entry name" value="GNAT"/>
    <property type="match status" value="1"/>
</dbReference>
<dbReference type="OrthoDB" id="9798081at2"/>
<sequence length="172" mass="19501">MTSTTINLRKITHNDHSFIKKLLTNPNLMMTGWGKIFTEDDVHLWINKILTGYQQDGFSYFLVSSAISEPIGIAGLISTTIQGQDYVEVAYIIDEPFQGKGIATIVVKQLITEAFTTYNLSELAIQCALHHTASQRVAQKCGARFAFNYERSQHDQLVPYHVYLIHPVKLKR</sequence>
<dbReference type="Proteomes" id="UP000297725">
    <property type="component" value="Unassembled WGS sequence"/>
</dbReference>
<protein>
    <submittedName>
        <fullName evidence="2">N-acetyltransferase</fullName>
    </submittedName>
</protein>
<dbReference type="InterPro" id="IPR016181">
    <property type="entry name" value="Acyl_CoA_acyltransferase"/>
</dbReference>
<organism evidence="2 4">
    <name type="scientific">Vagococcus xieshaowenii</name>
    <dbReference type="NCBI Taxonomy" id="2562451"/>
    <lineage>
        <taxon>Bacteria</taxon>
        <taxon>Bacillati</taxon>
        <taxon>Bacillota</taxon>
        <taxon>Bacilli</taxon>
        <taxon>Lactobacillales</taxon>
        <taxon>Enterococcaceae</taxon>
        <taxon>Vagococcus</taxon>
    </lineage>
</organism>
<dbReference type="EMBL" id="SRHU01000003">
    <property type="protein sequence ID" value="TFZ43250.1"/>
    <property type="molecule type" value="Genomic_DNA"/>
</dbReference>
<dbReference type="PANTHER" id="PTHR43792">
    <property type="entry name" value="GNAT FAMILY, PUTATIVE (AFU_ORTHOLOGUE AFUA_3G00765)-RELATED-RELATED"/>
    <property type="match status" value="1"/>
</dbReference>
<dbReference type="InterPro" id="IPR051531">
    <property type="entry name" value="N-acetyltransferase"/>
</dbReference>
<accession>A0A7Z1YAY8</accession>
<dbReference type="Proteomes" id="UP000296883">
    <property type="component" value="Chromosome"/>
</dbReference>
<evidence type="ECO:0000313" key="5">
    <source>
        <dbReference type="Proteomes" id="UP000297725"/>
    </source>
</evidence>
<dbReference type="SUPFAM" id="SSF55729">
    <property type="entry name" value="Acyl-CoA N-acyltransferases (Nat)"/>
    <property type="match status" value="1"/>
</dbReference>
<accession>A0A4Z0DEI6</accession>
<evidence type="ECO:0000259" key="1">
    <source>
        <dbReference type="PROSITE" id="PS51186"/>
    </source>
</evidence>
<name>A0A4Z0DEI6_9ENTE</name>
<reference evidence="3 5" key="1">
    <citation type="submission" date="2019-03" db="EMBL/GenBank/DDBJ databases">
        <title>Vagococcus sp. was isolated fron gut of Carduelis flavirostris.</title>
        <authorList>
            <person name="Ge Y."/>
        </authorList>
    </citation>
    <scope>NUCLEOTIDE SEQUENCE [LARGE SCALE GENOMIC DNA]</scope>
    <source>
        <strain evidence="3 5">CF-210</strain>
    </source>
</reference>
<dbReference type="Gene3D" id="3.40.630.30">
    <property type="match status" value="1"/>
</dbReference>
<evidence type="ECO:0000313" key="2">
    <source>
        <dbReference type="EMBL" id="QCA29237.1"/>
    </source>
</evidence>
<feature type="domain" description="N-acetyltransferase" evidence="1">
    <location>
        <begin position="6"/>
        <end position="169"/>
    </location>
</feature>
<dbReference type="RefSeq" id="WP_135253384.1">
    <property type="nucleotide sequence ID" value="NZ_CP038865.1"/>
</dbReference>